<dbReference type="Gene3D" id="3.10.410.10">
    <property type="entry name" value="Formyltetrahydrofolate synthetase, domain 3"/>
    <property type="match status" value="1"/>
</dbReference>
<dbReference type="Gene3D" id="3.40.50.300">
    <property type="entry name" value="P-loop containing nucleotide triphosphate hydrolases"/>
    <property type="match status" value="1"/>
</dbReference>
<dbReference type="CDD" id="cd00477">
    <property type="entry name" value="FTHFS"/>
    <property type="match status" value="1"/>
</dbReference>
<dbReference type="EC" id="6.3.4.3" evidence="6"/>
<accession>A0A7U4GFE8</accession>
<dbReference type="PROSITE" id="PS00722">
    <property type="entry name" value="FTHFS_2"/>
    <property type="match status" value="1"/>
</dbReference>
<evidence type="ECO:0000256" key="1">
    <source>
        <dbReference type="ARBA" id="ARBA00004777"/>
    </source>
</evidence>
<evidence type="ECO:0000256" key="6">
    <source>
        <dbReference type="HAMAP-Rule" id="MF_01543"/>
    </source>
</evidence>
<proteinExistence type="inferred from homology"/>
<keyword evidence="2 6" id="KW-0554">One-carbon metabolism</keyword>
<reference evidence="7 8" key="1">
    <citation type="submission" date="2017-11" db="EMBL/GenBank/DDBJ databases">
        <title>The complete genome sequence and comparative genome analysis of Yersinia enterocolitica strain LC20.</title>
        <authorList>
            <person name="Shi G."/>
            <person name="Su M."/>
            <person name="Liang J."/>
            <person name="Gu W."/>
            <person name="Xiao Y."/>
            <person name="Zhang Z."/>
            <person name="Qiu H."/>
            <person name="Duan R."/>
            <person name="Zhang Z."/>
            <person name="Li Y."/>
            <person name="Zhang X."/>
            <person name="Ling Y."/>
            <person name="Song L."/>
            <person name="Chen M."/>
            <person name="Zhao Y."/>
            <person name="Wu J."/>
            <person name="Jing H."/>
            <person name="Xiao J."/>
            <person name="Wang X."/>
        </authorList>
    </citation>
    <scope>NUCLEOTIDE SEQUENCE [LARGE SCALE GENOMIC DNA]</scope>
    <source>
        <strain evidence="7 8">LC20</strain>
    </source>
</reference>
<comment type="pathway">
    <text evidence="1 6">One-carbon metabolism; tetrahydrofolate interconversion.</text>
</comment>
<evidence type="ECO:0000256" key="4">
    <source>
        <dbReference type="ARBA" id="ARBA00022741"/>
    </source>
</evidence>
<dbReference type="InterPro" id="IPR020628">
    <property type="entry name" value="Formate_THF_ligase_CS"/>
</dbReference>
<keyword evidence="5 6" id="KW-0067">ATP-binding</keyword>
<dbReference type="AlphaFoldDB" id="A0A7U4GFE8"/>
<dbReference type="Pfam" id="PF01268">
    <property type="entry name" value="FTHFS"/>
    <property type="match status" value="1"/>
</dbReference>
<comment type="similarity">
    <text evidence="6">Belongs to the formate--tetrahydrofolate ligase family.</text>
</comment>
<dbReference type="Gene3D" id="3.30.1510.10">
    <property type="entry name" value="Domain 2, N(10)-formyltetrahydrofolate synthetase"/>
    <property type="match status" value="1"/>
</dbReference>
<protein>
    <recommendedName>
        <fullName evidence="6">Formate--tetrahydrofolate ligase</fullName>
        <ecNumber evidence="6">6.3.4.3</ecNumber>
    </recommendedName>
    <alternativeName>
        <fullName evidence="6">Formyltetrahydrofolate synthetase</fullName>
        <shortName evidence="6">FHS</shortName>
        <shortName evidence="6">FTHFS</shortName>
    </alternativeName>
</protein>
<evidence type="ECO:0000256" key="3">
    <source>
        <dbReference type="ARBA" id="ARBA00022598"/>
    </source>
</evidence>
<dbReference type="InterPro" id="IPR000559">
    <property type="entry name" value="Formate_THF_ligase"/>
</dbReference>
<evidence type="ECO:0000313" key="8">
    <source>
        <dbReference type="Proteomes" id="UP000230961"/>
    </source>
</evidence>
<feature type="binding site" evidence="6">
    <location>
        <begin position="90"/>
        <end position="97"/>
    </location>
    <ligand>
        <name>ATP</name>
        <dbReference type="ChEBI" id="CHEBI:30616"/>
    </ligand>
</feature>
<dbReference type="Proteomes" id="UP000230961">
    <property type="component" value="Chromosome"/>
</dbReference>
<name>A0A7U4GFE8_YEREN</name>
<dbReference type="EMBL" id="CP007448">
    <property type="protein sequence ID" value="AHM73920.2"/>
    <property type="molecule type" value="Genomic_DNA"/>
</dbReference>
<dbReference type="GO" id="GO:0035999">
    <property type="term" value="P:tetrahydrofolate interconversion"/>
    <property type="evidence" value="ECO:0007669"/>
    <property type="project" value="UniProtKB-UniRule"/>
</dbReference>
<dbReference type="UniPathway" id="UPA00193"/>
<evidence type="ECO:0000256" key="2">
    <source>
        <dbReference type="ARBA" id="ARBA00022563"/>
    </source>
</evidence>
<dbReference type="SUPFAM" id="SSF52540">
    <property type="entry name" value="P-loop containing nucleoside triphosphate hydrolases"/>
    <property type="match status" value="1"/>
</dbReference>
<dbReference type="NCBIfam" id="NF010030">
    <property type="entry name" value="PRK13505.1"/>
    <property type="match status" value="1"/>
</dbReference>
<keyword evidence="3 6" id="KW-0436">Ligase</keyword>
<keyword evidence="4 6" id="KW-0547">Nucleotide-binding</keyword>
<evidence type="ECO:0000313" key="7">
    <source>
        <dbReference type="EMBL" id="AHM73920.2"/>
    </source>
</evidence>
<dbReference type="KEGG" id="yel:LC20_02667"/>
<sequence>MIGRRRFITDNRNFLTMTPTLPPTADALTPLSDINPAANLLPIQCIAQQLGLSADDLIPYGHHMAKIDIRALRPGSTQGKLILVSSITPTPLGEGKTVTTIGLSQGINRLGYRGVACIRQPSLGPVFGVKGGAAGGGCAQVLPMEKLNLHLTGDIHAISAAHNLAAAALDARLYHEQRLGQAFSQQTGRPLLNIDAQQILWPRVVDLNDRALRQIQIGVGGGSHGVARADHVEITAASELMAILALSENLHDMRQRIGRIILAKNTDGQPITADDLGVAGAMTALMKETVHPTLMQTSEQTPVLIHAGPFANIAHGNSSVLADRLGLQLAEYVVTEAGFGSDMGMEKFFNIKYRQSGIAPSCVVLVATLRSLKANSGVFDIKPGQPLPAEILNAHIPLLSQGCANLAWHIQHARSYSLPVVVAVNRFPDDSAEELAFLRDYALSAGAVACEISEAFAKGGAGTANLAQQVIAACSQATAPTLPYPDNAALEQKIQILAQRYGAREVTLTPLARQQLDEITAAGFAHLPLCMAKTPLSISADASLKNVPVDFVLPITSCAVSAGAGFVRIYAGDIMTMPGLGTEPAYYHIDIDDEGRIHGLS</sequence>
<dbReference type="NCBIfam" id="NF010031">
    <property type="entry name" value="PRK13506.1"/>
    <property type="match status" value="1"/>
</dbReference>
<comment type="catalytic activity">
    <reaction evidence="6">
        <text>(6S)-5,6,7,8-tetrahydrofolate + formate + ATP = (6R)-10-formyltetrahydrofolate + ADP + phosphate</text>
        <dbReference type="Rhea" id="RHEA:20221"/>
        <dbReference type="ChEBI" id="CHEBI:15740"/>
        <dbReference type="ChEBI" id="CHEBI:30616"/>
        <dbReference type="ChEBI" id="CHEBI:43474"/>
        <dbReference type="ChEBI" id="CHEBI:57453"/>
        <dbReference type="ChEBI" id="CHEBI:195366"/>
        <dbReference type="ChEBI" id="CHEBI:456216"/>
        <dbReference type="EC" id="6.3.4.3"/>
    </reaction>
</comment>
<evidence type="ECO:0000256" key="5">
    <source>
        <dbReference type="ARBA" id="ARBA00022840"/>
    </source>
</evidence>
<dbReference type="HAMAP" id="MF_01543">
    <property type="entry name" value="FTHFS"/>
    <property type="match status" value="1"/>
</dbReference>
<dbReference type="InterPro" id="IPR027417">
    <property type="entry name" value="P-loop_NTPase"/>
</dbReference>
<dbReference type="GO" id="GO:0004329">
    <property type="term" value="F:formate-tetrahydrofolate ligase activity"/>
    <property type="evidence" value="ECO:0007669"/>
    <property type="project" value="UniProtKB-UniRule"/>
</dbReference>
<organism evidence="7 8">
    <name type="scientific">Yersinia enterocolitica LC20</name>
    <dbReference type="NCBI Taxonomy" id="1443113"/>
    <lineage>
        <taxon>Bacteria</taxon>
        <taxon>Pseudomonadati</taxon>
        <taxon>Pseudomonadota</taxon>
        <taxon>Gammaproteobacteria</taxon>
        <taxon>Enterobacterales</taxon>
        <taxon>Yersiniaceae</taxon>
        <taxon>Yersinia</taxon>
    </lineage>
</organism>
<dbReference type="GO" id="GO:0005524">
    <property type="term" value="F:ATP binding"/>
    <property type="evidence" value="ECO:0007669"/>
    <property type="project" value="UniProtKB-UniRule"/>
</dbReference>
<gene>
    <name evidence="6" type="primary">fhs</name>
    <name evidence="7" type="ORF">LC20_02667</name>
</gene>